<reference evidence="3 4" key="1">
    <citation type="submission" date="2013-01" db="EMBL/GenBank/DDBJ databases">
        <title>The Genome Sequence of Clostridium colicanis 209318.</title>
        <authorList>
            <consortium name="The Broad Institute Genome Sequencing Platform"/>
            <person name="Earl A."/>
            <person name="Ward D."/>
            <person name="Feldgarden M."/>
            <person name="Gevers D."/>
            <person name="Courvalin P."/>
            <person name="Lambert T."/>
            <person name="Walker B."/>
            <person name="Young S.K."/>
            <person name="Zeng Q."/>
            <person name="Gargeya S."/>
            <person name="Fitzgerald M."/>
            <person name="Haas B."/>
            <person name="Abouelleil A."/>
            <person name="Alvarado L."/>
            <person name="Arachchi H.M."/>
            <person name="Berlin A.M."/>
            <person name="Chapman S.B."/>
            <person name="Dewar J."/>
            <person name="Goldberg J."/>
            <person name="Griggs A."/>
            <person name="Gujja S."/>
            <person name="Hansen M."/>
            <person name="Howarth C."/>
            <person name="Imamovic A."/>
            <person name="Larimer J."/>
            <person name="McCowan C."/>
            <person name="Murphy C."/>
            <person name="Neiman D."/>
            <person name="Pearson M."/>
            <person name="Priest M."/>
            <person name="Roberts A."/>
            <person name="Saif S."/>
            <person name="Shea T."/>
            <person name="Sisk P."/>
            <person name="Sykes S."/>
            <person name="Wortman J."/>
            <person name="Nusbaum C."/>
            <person name="Birren B."/>
        </authorList>
    </citation>
    <scope>NUCLEOTIDE SEQUENCE [LARGE SCALE GENOMIC DNA]</scope>
    <source>
        <strain evidence="3 4">209318</strain>
    </source>
</reference>
<dbReference type="InterPro" id="IPR011335">
    <property type="entry name" value="Restrct_endonuc-II-like"/>
</dbReference>
<dbReference type="AlphaFoldDB" id="N9Y0W2"/>
<proteinExistence type="inferred from homology"/>
<dbReference type="PANTHER" id="PTHR34039">
    <property type="entry name" value="UPF0102 PROTEIN YRAN"/>
    <property type="match status" value="1"/>
</dbReference>
<dbReference type="PATRIC" id="fig|999411.4.peg.980"/>
<dbReference type="HOGENOM" id="CLU_115353_2_1_9"/>
<dbReference type="GO" id="GO:0003676">
    <property type="term" value="F:nucleic acid binding"/>
    <property type="evidence" value="ECO:0007669"/>
    <property type="project" value="InterPro"/>
</dbReference>
<dbReference type="Gene3D" id="3.40.1350.10">
    <property type="match status" value="1"/>
</dbReference>
<dbReference type="NCBIfam" id="NF009150">
    <property type="entry name" value="PRK12497.1-3"/>
    <property type="match status" value="1"/>
</dbReference>
<dbReference type="NCBIfam" id="TIGR00252">
    <property type="entry name" value="YraN family protein"/>
    <property type="match status" value="1"/>
</dbReference>
<organism evidence="3 4">
    <name type="scientific">Clostridium thermobutyricum</name>
    <dbReference type="NCBI Taxonomy" id="29372"/>
    <lineage>
        <taxon>Bacteria</taxon>
        <taxon>Bacillati</taxon>
        <taxon>Bacillota</taxon>
        <taxon>Clostridia</taxon>
        <taxon>Eubacteriales</taxon>
        <taxon>Clostridiaceae</taxon>
        <taxon>Clostridium</taxon>
    </lineage>
</organism>
<dbReference type="PANTHER" id="PTHR34039:SF1">
    <property type="entry name" value="UPF0102 PROTEIN YRAN"/>
    <property type="match status" value="1"/>
</dbReference>
<evidence type="ECO:0000256" key="2">
    <source>
        <dbReference type="HAMAP-Rule" id="MF_00048"/>
    </source>
</evidence>
<gene>
    <name evidence="3" type="ORF">HMPREF1092_01008</name>
</gene>
<sequence>MIAIKKLNKTIGDYGEDIACKFLISKGYKIIDKNFRNRFGEIDLICFKNNILTFTEVKTRYYSKYGLPKEAVNFNKRKNIILLSKFFISNNNFKDFFIRFDVIEIFLNMNSDSYKINFIKDAFRIN</sequence>
<dbReference type="Pfam" id="PF02021">
    <property type="entry name" value="UPF0102"/>
    <property type="match status" value="1"/>
</dbReference>
<dbReference type="InterPro" id="IPR011856">
    <property type="entry name" value="tRNA_endonuc-like_dom_sf"/>
</dbReference>
<dbReference type="CDD" id="cd20736">
    <property type="entry name" value="PoNe_Nuclease"/>
    <property type="match status" value="1"/>
</dbReference>
<accession>N9Y0W2</accession>
<dbReference type="InterPro" id="IPR003509">
    <property type="entry name" value="UPF0102_YraN-like"/>
</dbReference>
<dbReference type="EMBL" id="AGYT01000008">
    <property type="protein sequence ID" value="ENZ01774.1"/>
    <property type="molecule type" value="Genomic_DNA"/>
</dbReference>
<comment type="caution">
    <text evidence="3">The sequence shown here is derived from an EMBL/GenBank/DDBJ whole genome shotgun (WGS) entry which is preliminary data.</text>
</comment>
<evidence type="ECO:0000313" key="3">
    <source>
        <dbReference type="EMBL" id="ENZ01774.1"/>
    </source>
</evidence>
<dbReference type="eggNOG" id="COG0792">
    <property type="taxonomic scope" value="Bacteria"/>
</dbReference>
<evidence type="ECO:0000313" key="4">
    <source>
        <dbReference type="Proteomes" id="UP000013097"/>
    </source>
</evidence>
<dbReference type="SUPFAM" id="SSF52980">
    <property type="entry name" value="Restriction endonuclease-like"/>
    <property type="match status" value="1"/>
</dbReference>
<dbReference type="HAMAP" id="MF_00048">
    <property type="entry name" value="UPF0102"/>
    <property type="match status" value="1"/>
</dbReference>
<protein>
    <recommendedName>
        <fullName evidence="2">UPF0102 protein HMPREF1092_01008</fullName>
    </recommendedName>
</protein>
<comment type="similarity">
    <text evidence="1 2">Belongs to the UPF0102 family.</text>
</comment>
<dbReference type="Proteomes" id="UP000013097">
    <property type="component" value="Unassembled WGS sequence"/>
</dbReference>
<evidence type="ECO:0000256" key="1">
    <source>
        <dbReference type="ARBA" id="ARBA00006738"/>
    </source>
</evidence>
<keyword evidence="4" id="KW-1185">Reference proteome</keyword>
<name>N9Y0W2_9CLOT</name>